<name>U3PD34_LEIXC</name>
<dbReference type="Proteomes" id="UP000016743">
    <property type="component" value="Chromosome"/>
</dbReference>
<dbReference type="KEGG" id="lxy:O159_13530"/>
<reference evidence="1 2" key="1">
    <citation type="journal article" date="2013" name="Genome Announc.">
        <title>Complete Genome Sequence of Leifsonia xyli subsp. cynodontis Strain DSM46306, a Gram-Positive Bacterial Pathogen of Grasses.</title>
        <authorList>
            <person name="Monteiro-Vitorello C.B."/>
            <person name="Zerillo M.M."/>
            <person name="Van Sluys M.A."/>
            <person name="Camargo L.E."/>
            <person name="Kitajima J.P."/>
        </authorList>
    </citation>
    <scope>NUCLEOTIDE SEQUENCE [LARGE SCALE GENOMIC DNA]</scope>
    <source>
        <strain evidence="1 2">DSM 46306</strain>
    </source>
</reference>
<organism evidence="1 2">
    <name type="scientific">Leifsonia xyli subsp. cynodontis DSM 46306</name>
    <dbReference type="NCBI Taxonomy" id="1389489"/>
    <lineage>
        <taxon>Bacteria</taxon>
        <taxon>Bacillati</taxon>
        <taxon>Actinomycetota</taxon>
        <taxon>Actinomycetes</taxon>
        <taxon>Micrococcales</taxon>
        <taxon>Microbacteriaceae</taxon>
        <taxon>Leifsonia</taxon>
    </lineage>
</organism>
<sequence>MSTSSSAQSDRIELANAYLSALKAHMQLTVPPPTGLERVLRYAGSARRRRELEDLEHDLRNLARQMREQGVGFRWRERP</sequence>
<gene>
    <name evidence="1" type="ORF">O159_13530</name>
</gene>
<protein>
    <submittedName>
        <fullName evidence="1">Uncharacterized protein</fullName>
    </submittedName>
</protein>
<evidence type="ECO:0000313" key="2">
    <source>
        <dbReference type="Proteomes" id="UP000016743"/>
    </source>
</evidence>
<keyword evidence="2" id="KW-1185">Reference proteome</keyword>
<dbReference type="STRING" id="1389489.O159_13530"/>
<proteinExistence type="predicted"/>
<evidence type="ECO:0000313" key="1">
    <source>
        <dbReference type="EMBL" id="AGW41423.1"/>
    </source>
</evidence>
<dbReference type="EMBL" id="CP006734">
    <property type="protein sequence ID" value="AGW41423.1"/>
    <property type="molecule type" value="Genomic_DNA"/>
</dbReference>
<dbReference type="AlphaFoldDB" id="U3PD34"/>
<dbReference type="HOGENOM" id="CLU_2601715_0_0_11"/>
<accession>U3PD34</accession>